<dbReference type="GO" id="GO:0055085">
    <property type="term" value="P:transmembrane transport"/>
    <property type="evidence" value="ECO:0007669"/>
    <property type="project" value="InterPro"/>
</dbReference>
<protein>
    <submittedName>
        <fullName evidence="9">NitT/TauT family transport system permease protein</fullName>
    </submittedName>
</protein>
<feature type="transmembrane region" description="Helical" evidence="7">
    <location>
        <begin position="219"/>
        <end position="239"/>
    </location>
</feature>
<feature type="transmembrane region" description="Helical" evidence="7">
    <location>
        <begin position="63"/>
        <end position="82"/>
    </location>
</feature>
<evidence type="ECO:0000256" key="2">
    <source>
        <dbReference type="ARBA" id="ARBA00022448"/>
    </source>
</evidence>
<evidence type="ECO:0000259" key="8">
    <source>
        <dbReference type="PROSITE" id="PS50928"/>
    </source>
</evidence>
<dbReference type="OrthoDB" id="9786495at2"/>
<evidence type="ECO:0000256" key="4">
    <source>
        <dbReference type="ARBA" id="ARBA00022692"/>
    </source>
</evidence>
<feature type="transmembrane region" description="Helical" evidence="7">
    <location>
        <begin position="12"/>
        <end position="30"/>
    </location>
</feature>
<comment type="subcellular location">
    <subcellularLocation>
        <location evidence="1 7">Cell membrane</location>
        <topology evidence="1 7">Multi-pass membrane protein</topology>
    </subcellularLocation>
</comment>
<feature type="transmembrane region" description="Helical" evidence="7">
    <location>
        <begin position="195"/>
        <end position="212"/>
    </location>
</feature>
<keyword evidence="2 7" id="KW-0813">Transport</keyword>
<accession>A0A285UYH8</accession>
<dbReference type="PANTHER" id="PTHR30151">
    <property type="entry name" value="ALKANE SULFONATE ABC TRANSPORTER-RELATED, MEMBRANE SUBUNIT"/>
    <property type="match status" value="1"/>
</dbReference>
<organism evidence="9 10">
    <name type="scientific">Rhizobium subbaraonis</name>
    <dbReference type="NCBI Taxonomy" id="908946"/>
    <lineage>
        <taxon>Bacteria</taxon>
        <taxon>Pseudomonadati</taxon>
        <taxon>Pseudomonadota</taxon>
        <taxon>Alphaproteobacteria</taxon>
        <taxon>Hyphomicrobiales</taxon>
        <taxon>Rhizobiaceae</taxon>
        <taxon>Rhizobium/Agrobacterium group</taxon>
        <taxon>Rhizobium</taxon>
    </lineage>
</organism>
<evidence type="ECO:0000256" key="1">
    <source>
        <dbReference type="ARBA" id="ARBA00004651"/>
    </source>
</evidence>
<dbReference type="SUPFAM" id="SSF161098">
    <property type="entry name" value="MetI-like"/>
    <property type="match status" value="1"/>
</dbReference>
<keyword evidence="3" id="KW-1003">Cell membrane</keyword>
<dbReference type="InterPro" id="IPR035906">
    <property type="entry name" value="MetI-like_sf"/>
</dbReference>
<feature type="domain" description="ABC transmembrane type-1" evidence="8">
    <location>
        <begin position="56"/>
        <end position="240"/>
    </location>
</feature>
<dbReference type="Proteomes" id="UP000219167">
    <property type="component" value="Unassembled WGS sequence"/>
</dbReference>
<sequence length="249" mass="27250">MKRHLPLAHPATALVMVACAWLVLVPLLGIPPRYLPSLGRVVADAVSVWPELLNSFLRTLAEAVLGFIAGATFGIAFGMAFARSRVLERSVLPLFIALQSVPVIAFGAVVVIWFGNSLFSKVMIALYLSFFPVAVSTLRGLQAIDEKRVALFLSFGANRMQVFFRLALPTALPSIFTGLKLAVSLSLIGAIVGEWFGDTVGLGVMLLQALYFEQVERIWVLIVVCGLLGTLLYGLLAFIERKYVWWRPA</sequence>
<dbReference type="Pfam" id="PF00528">
    <property type="entry name" value="BPD_transp_1"/>
    <property type="match status" value="1"/>
</dbReference>
<evidence type="ECO:0000256" key="3">
    <source>
        <dbReference type="ARBA" id="ARBA00022475"/>
    </source>
</evidence>
<proteinExistence type="inferred from homology"/>
<evidence type="ECO:0000313" key="9">
    <source>
        <dbReference type="EMBL" id="SOC45321.1"/>
    </source>
</evidence>
<feature type="transmembrane region" description="Helical" evidence="7">
    <location>
        <begin position="162"/>
        <end position="183"/>
    </location>
</feature>
<evidence type="ECO:0000256" key="6">
    <source>
        <dbReference type="ARBA" id="ARBA00023136"/>
    </source>
</evidence>
<dbReference type="EMBL" id="OBQD01000014">
    <property type="protein sequence ID" value="SOC45321.1"/>
    <property type="molecule type" value="Genomic_DNA"/>
</dbReference>
<keyword evidence="6 7" id="KW-0472">Membrane</keyword>
<dbReference type="InterPro" id="IPR000515">
    <property type="entry name" value="MetI-like"/>
</dbReference>
<name>A0A285UYH8_9HYPH</name>
<evidence type="ECO:0000256" key="5">
    <source>
        <dbReference type="ARBA" id="ARBA00022989"/>
    </source>
</evidence>
<dbReference type="Gene3D" id="1.10.3720.10">
    <property type="entry name" value="MetI-like"/>
    <property type="match status" value="1"/>
</dbReference>
<keyword evidence="4 7" id="KW-0812">Transmembrane</keyword>
<feature type="transmembrane region" description="Helical" evidence="7">
    <location>
        <begin position="94"/>
        <end position="116"/>
    </location>
</feature>
<feature type="transmembrane region" description="Helical" evidence="7">
    <location>
        <begin position="122"/>
        <end position="141"/>
    </location>
</feature>
<dbReference type="PROSITE" id="PS50928">
    <property type="entry name" value="ABC_TM1"/>
    <property type="match status" value="1"/>
</dbReference>
<dbReference type="AlphaFoldDB" id="A0A285UYH8"/>
<keyword evidence="10" id="KW-1185">Reference proteome</keyword>
<dbReference type="PANTHER" id="PTHR30151:SF41">
    <property type="entry name" value="ABC TRANSPORTER PERMEASE PROTEIN"/>
    <property type="match status" value="1"/>
</dbReference>
<dbReference type="CDD" id="cd06261">
    <property type="entry name" value="TM_PBP2"/>
    <property type="match status" value="1"/>
</dbReference>
<keyword evidence="5 7" id="KW-1133">Transmembrane helix</keyword>
<gene>
    <name evidence="9" type="ORF">SAMN05892877_114159</name>
</gene>
<evidence type="ECO:0000256" key="7">
    <source>
        <dbReference type="RuleBase" id="RU363032"/>
    </source>
</evidence>
<comment type="similarity">
    <text evidence="7">Belongs to the binding-protein-dependent transport system permease family.</text>
</comment>
<evidence type="ECO:0000313" key="10">
    <source>
        <dbReference type="Proteomes" id="UP000219167"/>
    </source>
</evidence>
<dbReference type="RefSeq" id="WP_097141875.1">
    <property type="nucleotide sequence ID" value="NZ_OBQD01000014.1"/>
</dbReference>
<dbReference type="GO" id="GO:0005886">
    <property type="term" value="C:plasma membrane"/>
    <property type="evidence" value="ECO:0007669"/>
    <property type="project" value="UniProtKB-SubCell"/>
</dbReference>
<dbReference type="PROSITE" id="PS51257">
    <property type="entry name" value="PROKAR_LIPOPROTEIN"/>
    <property type="match status" value="1"/>
</dbReference>
<reference evidence="9 10" key="1">
    <citation type="submission" date="2017-08" db="EMBL/GenBank/DDBJ databases">
        <authorList>
            <person name="de Groot N.N."/>
        </authorList>
    </citation>
    <scope>NUCLEOTIDE SEQUENCE [LARGE SCALE GENOMIC DNA]</scope>
    <source>
        <strain evidence="9 10">JC85</strain>
    </source>
</reference>